<reference evidence="4" key="2">
    <citation type="submission" date="2019-01" db="UniProtKB">
        <authorList>
            <consortium name="EnsemblPlants"/>
        </authorList>
    </citation>
    <scope>IDENTIFICATION</scope>
    <source>
        <strain evidence="4">cv. Heinz 1706</strain>
    </source>
</reference>
<dbReference type="STRING" id="4081.A0A3Q7GUW8"/>
<feature type="domain" description="Reverse transcriptase Ty1/copia-type" evidence="2">
    <location>
        <begin position="331"/>
        <end position="408"/>
    </location>
</feature>
<protein>
    <recommendedName>
        <fullName evidence="6">Reverse transcriptase Ty1/copia-type domain-containing protein</fullName>
    </recommendedName>
</protein>
<dbReference type="InterPro" id="IPR043502">
    <property type="entry name" value="DNA/RNA_pol_sf"/>
</dbReference>
<dbReference type="InParanoid" id="A0A3Q7GUW8"/>
<feature type="compositionally biased region" description="Gly residues" evidence="1">
    <location>
        <begin position="183"/>
        <end position="192"/>
    </location>
</feature>
<keyword evidence="5" id="KW-1185">Reference proteome</keyword>
<dbReference type="Gramene" id="Solyc06g048815.1.1">
    <property type="protein sequence ID" value="Solyc06g048815.1.1"/>
    <property type="gene ID" value="Solyc06g048815.1"/>
</dbReference>
<dbReference type="InterPro" id="IPR013103">
    <property type="entry name" value="RVT_2"/>
</dbReference>
<feature type="domain" description="Retrotransposon Copia-like N-terminal" evidence="3">
    <location>
        <begin position="28"/>
        <end position="70"/>
    </location>
</feature>
<name>A0A3Q7GUW8_SOLLC</name>
<evidence type="ECO:0000259" key="2">
    <source>
        <dbReference type="Pfam" id="PF07727"/>
    </source>
</evidence>
<dbReference type="Proteomes" id="UP000004994">
    <property type="component" value="Chromosome 6"/>
</dbReference>
<dbReference type="Pfam" id="PF07727">
    <property type="entry name" value="RVT_2"/>
    <property type="match status" value="1"/>
</dbReference>
<dbReference type="InterPro" id="IPR029472">
    <property type="entry name" value="Copia-like_N"/>
</dbReference>
<reference evidence="4" key="1">
    <citation type="journal article" date="2012" name="Nature">
        <title>The tomato genome sequence provides insights into fleshy fruit evolution.</title>
        <authorList>
            <consortium name="Tomato Genome Consortium"/>
        </authorList>
    </citation>
    <scope>NUCLEOTIDE SEQUENCE [LARGE SCALE GENOMIC DNA]</scope>
    <source>
        <strain evidence="4">cv. Heinz 1706</strain>
    </source>
</reference>
<dbReference type="AlphaFoldDB" id="A0A3Q7GUW8"/>
<dbReference type="SUPFAM" id="SSF56672">
    <property type="entry name" value="DNA/RNA polymerases"/>
    <property type="match status" value="1"/>
</dbReference>
<feature type="region of interest" description="Disordered" evidence="1">
    <location>
        <begin position="172"/>
        <end position="192"/>
    </location>
</feature>
<sequence>MTGEQSAAEIEDPAATKIDLHHPLYLQASDSPGLVIILIKLTGPENYSLWSKSMELARRGKGKLGFVDGNYTNIKFKGELEEDLWNELDVMVPLPTCDCEESNAYINHLKSQLLLQFLMGLKESYSNLRSHILSRNASVIVNKTYATMSQEESQRSLGVVDAQKDHLTMMTKRPQGYRSRKPGGSGGSGGAGRGYEGSGGAGIPCIHCGYEFHLKENCYKDQVIFSLNNNIRNCLGRRITRPPLVNVSNMAGIHSSLSNVFAYEWIVASGASHHTTHCNDLLFDIKKLDNHLSDKVQMANLEDTTVQDVDSISTVSAPACSRPIRATRPPIWLNDLLITGNNQDLIYEAKQYLHSKFKVKDLGPLTYFLGIEIMRSKHGALLNQRKYALEVISDAGLSGSKLASTPLEANIKLTSVSYDDHLGNLIEDLLLENISAYQRLVGKLIYLTITRLDICFVVLPLSQLMQQPKKSHWDAAIRIVRYLKHSPGLGVFMKKDSKLKLSA</sequence>
<proteinExistence type="predicted"/>
<evidence type="ECO:0000256" key="1">
    <source>
        <dbReference type="SAM" id="MobiDB-lite"/>
    </source>
</evidence>
<dbReference type="EnsemblPlants" id="Solyc06g048815.1.1">
    <property type="protein sequence ID" value="Solyc06g048815.1.1"/>
    <property type="gene ID" value="Solyc06g048815.1"/>
</dbReference>
<evidence type="ECO:0000313" key="5">
    <source>
        <dbReference type="Proteomes" id="UP000004994"/>
    </source>
</evidence>
<dbReference type="PANTHER" id="PTHR11439:SF499">
    <property type="entry name" value="PPC DOMAIN-CONTAINING PROTEIN"/>
    <property type="match status" value="1"/>
</dbReference>
<dbReference type="PANTHER" id="PTHR11439">
    <property type="entry name" value="GAG-POL-RELATED RETROTRANSPOSON"/>
    <property type="match status" value="1"/>
</dbReference>
<dbReference type="Pfam" id="PF14244">
    <property type="entry name" value="Retrotran_gag_3"/>
    <property type="match status" value="1"/>
</dbReference>
<evidence type="ECO:0000259" key="3">
    <source>
        <dbReference type="Pfam" id="PF14244"/>
    </source>
</evidence>
<organism evidence="4">
    <name type="scientific">Solanum lycopersicum</name>
    <name type="common">Tomato</name>
    <name type="synonym">Lycopersicon esculentum</name>
    <dbReference type="NCBI Taxonomy" id="4081"/>
    <lineage>
        <taxon>Eukaryota</taxon>
        <taxon>Viridiplantae</taxon>
        <taxon>Streptophyta</taxon>
        <taxon>Embryophyta</taxon>
        <taxon>Tracheophyta</taxon>
        <taxon>Spermatophyta</taxon>
        <taxon>Magnoliopsida</taxon>
        <taxon>eudicotyledons</taxon>
        <taxon>Gunneridae</taxon>
        <taxon>Pentapetalae</taxon>
        <taxon>asterids</taxon>
        <taxon>lamiids</taxon>
        <taxon>Solanales</taxon>
        <taxon>Solanaceae</taxon>
        <taxon>Solanoideae</taxon>
        <taxon>Solaneae</taxon>
        <taxon>Solanum</taxon>
        <taxon>Solanum subgen. Lycopersicon</taxon>
    </lineage>
</organism>
<evidence type="ECO:0000313" key="4">
    <source>
        <dbReference type="EnsemblPlants" id="Solyc06g048815.1.1"/>
    </source>
</evidence>
<evidence type="ECO:0008006" key="6">
    <source>
        <dbReference type="Google" id="ProtNLM"/>
    </source>
</evidence>
<accession>A0A3Q7GUW8</accession>